<protein>
    <recommendedName>
        <fullName evidence="2">DNA polymerase III subunit delta</fullName>
        <ecNumber evidence="1">2.7.7.7</ecNumber>
    </recommendedName>
</protein>
<sequence length="333" mass="37997">MAIVDHQKFYKDLEDKKFKPVYFLFGDEPYLLNQCVNRFKYAVLDENSTDFNYSLYYGGDADITQVKDTVETLPVFAPNRLVILKNAHDLKDSALQELESLITNPVDSTVFVMLAEKIDKRKKVIKNILDNATCVEFKKPYENQVPQWISYICKNVNLKITTDAIHRLHRLVGNNLTELENQIFKIQDYIGDKTQIDITDVNTVVSVSREESVFDFTKALGQKDRVKALEQLVNLMDQGQNEIAIVSLVARHMRLLLTVRAGMDQGYGGAKLAGLANVPSYYIESYCDQARIWPVKKIEEALIVLHETDKALKSSPLSSHIWLENLVLKSCSL</sequence>
<dbReference type="InterPro" id="IPR048466">
    <property type="entry name" value="DNA_pol3_delta-like_C"/>
</dbReference>
<dbReference type="InterPro" id="IPR010372">
    <property type="entry name" value="DNA_pol3_delta_N"/>
</dbReference>
<keyword evidence="6" id="KW-0239">DNA-directed DNA polymerase</keyword>
<evidence type="ECO:0000313" key="11">
    <source>
        <dbReference type="EMBL" id="AGH95923.1"/>
    </source>
</evidence>
<dbReference type="Proteomes" id="UP000012040">
    <property type="component" value="Chromosome"/>
</dbReference>
<dbReference type="GO" id="GO:0003887">
    <property type="term" value="F:DNA-directed DNA polymerase activity"/>
    <property type="evidence" value="ECO:0007669"/>
    <property type="project" value="UniProtKB-KW"/>
</dbReference>
<dbReference type="Gene3D" id="1.10.8.60">
    <property type="match status" value="1"/>
</dbReference>
<dbReference type="PATRIC" id="fig|1184267.3.peg.1728"/>
<evidence type="ECO:0000313" key="12">
    <source>
        <dbReference type="Proteomes" id="UP000012040"/>
    </source>
</evidence>
<name>M4V9N3_9BACT</name>
<dbReference type="SUPFAM" id="SSF48019">
    <property type="entry name" value="post-AAA+ oligomerization domain-like"/>
    <property type="match status" value="1"/>
</dbReference>
<evidence type="ECO:0000256" key="7">
    <source>
        <dbReference type="ARBA" id="ARBA00034754"/>
    </source>
</evidence>
<dbReference type="Pfam" id="PF21694">
    <property type="entry name" value="DNA_pol3_delta_C"/>
    <property type="match status" value="1"/>
</dbReference>
<dbReference type="RefSeq" id="WP_015470413.1">
    <property type="nucleotide sequence ID" value="NC_020813.1"/>
</dbReference>
<keyword evidence="3" id="KW-0808">Transferase</keyword>
<dbReference type="OrthoDB" id="9769782at2"/>
<dbReference type="InterPro" id="IPR027417">
    <property type="entry name" value="P-loop_NTPase"/>
</dbReference>
<organism evidence="11 12">
    <name type="scientific">Pseudobdellovibrio exovorus JSS</name>
    <dbReference type="NCBI Taxonomy" id="1184267"/>
    <lineage>
        <taxon>Bacteria</taxon>
        <taxon>Pseudomonadati</taxon>
        <taxon>Bdellovibrionota</taxon>
        <taxon>Bdellovibrionia</taxon>
        <taxon>Bdellovibrionales</taxon>
        <taxon>Pseudobdellovibrionaceae</taxon>
        <taxon>Pseudobdellovibrio</taxon>
    </lineage>
</organism>
<dbReference type="GO" id="GO:0003677">
    <property type="term" value="F:DNA binding"/>
    <property type="evidence" value="ECO:0007669"/>
    <property type="project" value="InterPro"/>
</dbReference>
<evidence type="ECO:0000256" key="1">
    <source>
        <dbReference type="ARBA" id="ARBA00012417"/>
    </source>
</evidence>
<dbReference type="Gene3D" id="1.20.272.10">
    <property type="match status" value="1"/>
</dbReference>
<dbReference type="SUPFAM" id="SSF52540">
    <property type="entry name" value="P-loop containing nucleoside triphosphate hydrolases"/>
    <property type="match status" value="1"/>
</dbReference>
<dbReference type="eggNOG" id="COG1466">
    <property type="taxonomic scope" value="Bacteria"/>
</dbReference>
<accession>M4V9N3</accession>
<dbReference type="InterPro" id="IPR008921">
    <property type="entry name" value="DNA_pol3_clamp-load_cplx_C"/>
</dbReference>
<evidence type="ECO:0000256" key="2">
    <source>
        <dbReference type="ARBA" id="ARBA00017703"/>
    </source>
</evidence>
<dbReference type="GO" id="GO:0009360">
    <property type="term" value="C:DNA polymerase III complex"/>
    <property type="evidence" value="ECO:0007669"/>
    <property type="project" value="InterPro"/>
</dbReference>
<dbReference type="STRING" id="1184267.A11Q_1707"/>
<evidence type="ECO:0000256" key="5">
    <source>
        <dbReference type="ARBA" id="ARBA00022705"/>
    </source>
</evidence>
<dbReference type="EMBL" id="CP003537">
    <property type="protein sequence ID" value="AGH95923.1"/>
    <property type="molecule type" value="Genomic_DNA"/>
</dbReference>
<keyword evidence="4" id="KW-0548">Nucleotidyltransferase</keyword>
<feature type="domain" description="DNA polymerase III delta N-terminal" evidence="9">
    <location>
        <begin position="22"/>
        <end position="138"/>
    </location>
</feature>
<evidence type="ECO:0000256" key="3">
    <source>
        <dbReference type="ARBA" id="ARBA00022679"/>
    </source>
</evidence>
<dbReference type="PANTHER" id="PTHR34388">
    <property type="entry name" value="DNA POLYMERASE III SUBUNIT DELTA"/>
    <property type="match status" value="1"/>
</dbReference>
<dbReference type="KEGG" id="bex:A11Q_1707"/>
<evidence type="ECO:0000256" key="4">
    <source>
        <dbReference type="ARBA" id="ARBA00022695"/>
    </source>
</evidence>
<dbReference type="Pfam" id="PF06144">
    <property type="entry name" value="DNA_pol3_delta"/>
    <property type="match status" value="1"/>
</dbReference>
<gene>
    <name evidence="11" type="ORF">A11Q_1707</name>
</gene>
<evidence type="ECO:0000259" key="10">
    <source>
        <dbReference type="Pfam" id="PF21694"/>
    </source>
</evidence>
<evidence type="ECO:0000259" key="9">
    <source>
        <dbReference type="Pfam" id="PF06144"/>
    </source>
</evidence>
<dbReference type="PANTHER" id="PTHR34388:SF1">
    <property type="entry name" value="DNA POLYMERASE III SUBUNIT DELTA"/>
    <property type="match status" value="1"/>
</dbReference>
<feature type="domain" description="DNA polymerase III delta subunit-like C-terminal" evidence="10">
    <location>
        <begin position="210"/>
        <end position="329"/>
    </location>
</feature>
<dbReference type="InterPro" id="IPR005790">
    <property type="entry name" value="DNA_polIII_delta"/>
</dbReference>
<comment type="catalytic activity">
    <reaction evidence="8">
        <text>DNA(n) + a 2'-deoxyribonucleoside 5'-triphosphate = DNA(n+1) + diphosphate</text>
        <dbReference type="Rhea" id="RHEA:22508"/>
        <dbReference type="Rhea" id="RHEA-COMP:17339"/>
        <dbReference type="Rhea" id="RHEA-COMP:17340"/>
        <dbReference type="ChEBI" id="CHEBI:33019"/>
        <dbReference type="ChEBI" id="CHEBI:61560"/>
        <dbReference type="ChEBI" id="CHEBI:173112"/>
        <dbReference type="EC" id="2.7.7.7"/>
    </reaction>
</comment>
<dbReference type="EC" id="2.7.7.7" evidence="1"/>
<reference evidence="11 12" key="1">
    <citation type="journal article" date="2013" name="ISME J.">
        <title>By their genes ye shall know them: genomic signatures of predatory bacteria.</title>
        <authorList>
            <person name="Pasternak Z."/>
            <person name="Pietrokovski S."/>
            <person name="Rotem O."/>
            <person name="Gophna U."/>
            <person name="Lurie-Weinberger M.N."/>
            <person name="Jurkevitch E."/>
        </authorList>
    </citation>
    <scope>NUCLEOTIDE SEQUENCE [LARGE SCALE GENOMIC DNA]</scope>
    <source>
        <strain evidence="11 12">JSS</strain>
    </source>
</reference>
<keyword evidence="12" id="KW-1185">Reference proteome</keyword>
<dbReference type="NCBIfam" id="TIGR01128">
    <property type="entry name" value="holA"/>
    <property type="match status" value="1"/>
</dbReference>
<evidence type="ECO:0000256" key="6">
    <source>
        <dbReference type="ARBA" id="ARBA00022932"/>
    </source>
</evidence>
<proteinExistence type="inferred from homology"/>
<dbReference type="Gene3D" id="3.40.50.300">
    <property type="entry name" value="P-loop containing nucleotide triphosphate hydrolases"/>
    <property type="match status" value="1"/>
</dbReference>
<evidence type="ECO:0000256" key="8">
    <source>
        <dbReference type="ARBA" id="ARBA00049244"/>
    </source>
</evidence>
<dbReference type="HOGENOM" id="CLU_044694_2_1_7"/>
<dbReference type="GO" id="GO:0006261">
    <property type="term" value="P:DNA-templated DNA replication"/>
    <property type="evidence" value="ECO:0007669"/>
    <property type="project" value="TreeGrafter"/>
</dbReference>
<comment type="similarity">
    <text evidence="7">Belongs to the DNA polymerase HolA subunit family.</text>
</comment>
<keyword evidence="5" id="KW-0235">DNA replication</keyword>
<dbReference type="AlphaFoldDB" id="M4V9N3"/>